<comment type="similarity">
    <text evidence="2 8">Belongs to the peptidase S26 family.</text>
</comment>
<evidence type="ECO:0000256" key="4">
    <source>
        <dbReference type="ARBA" id="ARBA00022670"/>
    </source>
</evidence>
<dbReference type="GO" id="GO:0006465">
    <property type="term" value="P:signal peptide processing"/>
    <property type="evidence" value="ECO:0007669"/>
    <property type="project" value="InterPro"/>
</dbReference>
<dbReference type="PROSITE" id="PS00761">
    <property type="entry name" value="SPASE_I_3"/>
    <property type="match status" value="1"/>
</dbReference>
<keyword evidence="7" id="KW-0812">Transmembrane</keyword>
<dbReference type="InterPro" id="IPR019758">
    <property type="entry name" value="Pept_S26A_signal_pept_1_CS"/>
</dbReference>
<reference evidence="10 11" key="1">
    <citation type="journal article" date="2016" name="Nat. Commun.">
        <title>Thousands of microbial genomes shed light on interconnected biogeochemical processes in an aquifer system.</title>
        <authorList>
            <person name="Anantharaman K."/>
            <person name="Brown C.T."/>
            <person name="Hug L.A."/>
            <person name="Sharon I."/>
            <person name="Castelle C.J."/>
            <person name="Probst A.J."/>
            <person name="Thomas B.C."/>
            <person name="Singh A."/>
            <person name="Wilkins M.J."/>
            <person name="Karaoz U."/>
            <person name="Brodie E.L."/>
            <person name="Williams K.H."/>
            <person name="Hubbard S.S."/>
            <person name="Banfield J.F."/>
        </authorList>
    </citation>
    <scope>NUCLEOTIDE SEQUENCE [LARGE SCALE GENOMIC DNA]</scope>
</reference>
<name>A0A1G2SY12_9BACT</name>
<dbReference type="GO" id="GO:0009003">
    <property type="term" value="F:signal peptidase activity"/>
    <property type="evidence" value="ECO:0007669"/>
    <property type="project" value="UniProtKB-EC"/>
</dbReference>
<keyword evidence="7" id="KW-0472">Membrane</keyword>
<keyword evidence="5 7" id="KW-0378">Hydrolase</keyword>
<accession>A0A1G2SY12</accession>
<dbReference type="Pfam" id="PF10502">
    <property type="entry name" value="Peptidase_S26"/>
    <property type="match status" value="1"/>
</dbReference>
<proteinExistence type="inferred from homology"/>
<evidence type="ECO:0000256" key="3">
    <source>
        <dbReference type="ARBA" id="ARBA00013208"/>
    </source>
</evidence>
<dbReference type="EC" id="3.4.21.89" evidence="3 7"/>
<comment type="subcellular location">
    <subcellularLocation>
        <location evidence="8">Membrane</location>
        <topology evidence="8">Single-pass type II membrane protein</topology>
    </subcellularLocation>
</comment>
<sequence length="193" mass="21731">MPPTDNRRPTTSNFWKELIKLVVISLAIVIPFRLYIAKPFIVNGASMDPTFETGDYLIVDELTYQFRGPERGSVLIFKYPKDPSKSFIKRVIGLPGETVRIADGKVAIYSDEYPDGLFLDEPYVESKKKESLEYELGPGEYYVLGDNRVGSADSRIWGPVPEANIIGRPIIRFFPPAIFPGASAYDMSNQNNQ</sequence>
<feature type="active site" evidence="6">
    <location>
        <position position="46"/>
    </location>
</feature>
<feature type="active site" evidence="6">
    <location>
        <position position="89"/>
    </location>
</feature>
<dbReference type="PRINTS" id="PR00727">
    <property type="entry name" value="LEADERPTASE"/>
</dbReference>
<comment type="caution">
    <text evidence="10">The sequence shown here is derived from an EMBL/GenBank/DDBJ whole genome shotgun (WGS) entry which is preliminary data.</text>
</comment>
<dbReference type="InterPro" id="IPR019757">
    <property type="entry name" value="Pept_S26A_signal_pept_1_Lys-AS"/>
</dbReference>
<dbReference type="AlphaFoldDB" id="A0A1G2SY12"/>
<evidence type="ECO:0000256" key="5">
    <source>
        <dbReference type="ARBA" id="ARBA00022801"/>
    </source>
</evidence>
<gene>
    <name evidence="10" type="ORF">A2832_01965</name>
</gene>
<dbReference type="NCBIfam" id="TIGR02227">
    <property type="entry name" value="sigpep_I_bact"/>
    <property type="match status" value="1"/>
</dbReference>
<dbReference type="InterPro" id="IPR019756">
    <property type="entry name" value="Pept_S26A_signal_pept_1_Ser-AS"/>
</dbReference>
<dbReference type="PROSITE" id="PS00501">
    <property type="entry name" value="SPASE_I_1"/>
    <property type="match status" value="1"/>
</dbReference>
<dbReference type="STRING" id="1802737.A2832_01965"/>
<evidence type="ECO:0000256" key="2">
    <source>
        <dbReference type="ARBA" id="ARBA00009370"/>
    </source>
</evidence>
<keyword evidence="7" id="KW-1133">Transmembrane helix</keyword>
<dbReference type="GO" id="GO:0016020">
    <property type="term" value="C:membrane"/>
    <property type="evidence" value="ECO:0007669"/>
    <property type="project" value="UniProtKB-SubCell"/>
</dbReference>
<dbReference type="PANTHER" id="PTHR43390">
    <property type="entry name" value="SIGNAL PEPTIDASE I"/>
    <property type="match status" value="1"/>
</dbReference>
<dbReference type="InterPro" id="IPR019533">
    <property type="entry name" value="Peptidase_S26"/>
</dbReference>
<dbReference type="PROSITE" id="PS00760">
    <property type="entry name" value="SPASE_I_2"/>
    <property type="match status" value="1"/>
</dbReference>
<dbReference type="PANTHER" id="PTHR43390:SF1">
    <property type="entry name" value="CHLOROPLAST PROCESSING PEPTIDASE"/>
    <property type="match status" value="1"/>
</dbReference>
<dbReference type="GO" id="GO:0004252">
    <property type="term" value="F:serine-type endopeptidase activity"/>
    <property type="evidence" value="ECO:0007669"/>
    <property type="project" value="InterPro"/>
</dbReference>
<keyword evidence="4 7" id="KW-0645">Protease</keyword>
<feature type="transmembrane region" description="Helical" evidence="7">
    <location>
        <begin position="18"/>
        <end position="36"/>
    </location>
</feature>
<evidence type="ECO:0000256" key="1">
    <source>
        <dbReference type="ARBA" id="ARBA00000677"/>
    </source>
</evidence>
<feature type="domain" description="Peptidase S26" evidence="9">
    <location>
        <begin position="15"/>
        <end position="173"/>
    </location>
</feature>
<evidence type="ECO:0000313" key="11">
    <source>
        <dbReference type="Proteomes" id="UP000178538"/>
    </source>
</evidence>
<dbReference type="Proteomes" id="UP000178538">
    <property type="component" value="Unassembled WGS sequence"/>
</dbReference>
<dbReference type="CDD" id="cd06530">
    <property type="entry name" value="S26_SPase_I"/>
    <property type="match status" value="1"/>
</dbReference>
<evidence type="ECO:0000256" key="7">
    <source>
        <dbReference type="RuleBase" id="RU003993"/>
    </source>
</evidence>
<dbReference type="SUPFAM" id="SSF51306">
    <property type="entry name" value="LexA/Signal peptidase"/>
    <property type="match status" value="1"/>
</dbReference>
<organism evidence="10 11">
    <name type="scientific">Candidatus Zambryskibacteria bacterium RIFCSPHIGHO2_01_FULL_44_22b</name>
    <dbReference type="NCBI Taxonomy" id="1802737"/>
    <lineage>
        <taxon>Bacteria</taxon>
        <taxon>Candidatus Zambryskiibacteriota</taxon>
    </lineage>
</organism>
<dbReference type="InterPro" id="IPR036286">
    <property type="entry name" value="LexA/Signal_pep-like_sf"/>
</dbReference>
<evidence type="ECO:0000256" key="8">
    <source>
        <dbReference type="RuleBase" id="RU362042"/>
    </source>
</evidence>
<evidence type="ECO:0000313" key="10">
    <source>
        <dbReference type="EMBL" id="OHA89884.1"/>
    </source>
</evidence>
<dbReference type="InterPro" id="IPR000223">
    <property type="entry name" value="Pept_S26A_signal_pept_1"/>
</dbReference>
<dbReference type="EMBL" id="MHVG01000023">
    <property type="protein sequence ID" value="OHA89884.1"/>
    <property type="molecule type" value="Genomic_DNA"/>
</dbReference>
<dbReference type="Gene3D" id="2.10.109.10">
    <property type="entry name" value="Umud Fragment, subunit A"/>
    <property type="match status" value="1"/>
</dbReference>
<evidence type="ECO:0000256" key="6">
    <source>
        <dbReference type="PIRSR" id="PIRSR600223-1"/>
    </source>
</evidence>
<evidence type="ECO:0000259" key="9">
    <source>
        <dbReference type="Pfam" id="PF10502"/>
    </source>
</evidence>
<protein>
    <recommendedName>
        <fullName evidence="3 7">Signal peptidase I</fullName>
        <ecNumber evidence="3 7">3.4.21.89</ecNumber>
    </recommendedName>
</protein>
<comment type="catalytic activity">
    <reaction evidence="1 7">
        <text>Cleavage of hydrophobic, N-terminal signal or leader sequences from secreted and periplasmic proteins.</text>
        <dbReference type="EC" id="3.4.21.89"/>
    </reaction>
</comment>